<dbReference type="Pfam" id="PF02518">
    <property type="entry name" value="HATPase_c"/>
    <property type="match status" value="1"/>
</dbReference>
<keyword evidence="4" id="KW-0547">Nucleotide-binding</keyword>
<evidence type="ECO:0000256" key="6">
    <source>
        <dbReference type="ARBA" id="ARBA00022840"/>
    </source>
</evidence>
<dbReference type="GO" id="GO:0005524">
    <property type="term" value="F:ATP binding"/>
    <property type="evidence" value="ECO:0007669"/>
    <property type="project" value="UniProtKB-KW"/>
</dbReference>
<dbReference type="Gene3D" id="3.30.565.10">
    <property type="entry name" value="Histidine kinase-like ATPase, C-terminal domain"/>
    <property type="match status" value="1"/>
</dbReference>
<dbReference type="GO" id="GO:0000160">
    <property type="term" value="P:phosphorelay signal transduction system"/>
    <property type="evidence" value="ECO:0007669"/>
    <property type="project" value="UniProtKB-KW"/>
</dbReference>
<dbReference type="InterPro" id="IPR004358">
    <property type="entry name" value="Sig_transdc_His_kin-like_C"/>
</dbReference>
<evidence type="ECO:0000313" key="11">
    <source>
        <dbReference type="Proteomes" id="UP000095552"/>
    </source>
</evidence>
<sequence length="445" mass="50083">MVFNRFSVLVAIRLILIGVTMFAGIWSYFETNTYMSPIGFTVLTIAQFGMLFYYINQTRNDLLVFFRSFDDRDFNKSYNENVLGQSKDELKVAFNNVLKTFKAMSLEREEQYQYLKLVNEHVSVGLISYKADGRIDLMNKAAAQLLGVPSLGKVDQLENHDPKLWEQLQSLEAGEQTVIVPATSKLKLAVSSKYFKLANEDYTLISFQDISVELEEREMDAWQKLIRVLTHEIMNSVTPVVSLTTAVKMIMQDETGQLKSDALPREDLEDIFKSMVAIEKRGQGLLGFVKAYRDYTRPPVPEIAKVNLFSWLNDTLQIFKTEMAGVSVEIDREIDEGHFVNMDEKLMSQVLINLLKNAAEAMKGMESPKIAIGVVNSENSTQLIVADNGPGIPANILEEVFVPFFTTKTEGNGIGLSLSKQIMKAHKGDITVESSEAGTTFKLTI</sequence>
<evidence type="ECO:0000256" key="2">
    <source>
        <dbReference type="ARBA" id="ARBA00012438"/>
    </source>
</evidence>
<proteinExistence type="predicted"/>
<protein>
    <recommendedName>
        <fullName evidence="2">histidine kinase</fullName>
        <ecNumber evidence="2">2.7.13.3</ecNumber>
    </recommendedName>
</protein>
<keyword evidence="7" id="KW-0902">Two-component regulatory system</keyword>
<dbReference type="EC" id="2.7.13.3" evidence="2"/>
<keyword evidence="8" id="KW-1133">Transmembrane helix</keyword>
<dbReference type="STRING" id="1563681.BFP71_03250"/>
<dbReference type="GO" id="GO:0004673">
    <property type="term" value="F:protein histidine kinase activity"/>
    <property type="evidence" value="ECO:0007669"/>
    <property type="project" value="UniProtKB-EC"/>
</dbReference>
<keyword evidence="5" id="KW-0418">Kinase</keyword>
<dbReference type="InterPro" id="IPR036890">
    <property type="entry name" value="HATPase_C_sf"/>
</dbReference>
<dbReference type="PANTHER" id="PTHR43065">
    <property type="entry name" value="SENSOR HISTIDINE KINASE"/>
    <property type="match status" value="1"/>
</dbReference>
<organism evidence="10 11">
    <name type="scientific">Roseivirga misakiensis</name>
    <dbReference type="NCBI Taxonomy" id="1563681"/>
    <lineage>
        <taxon>Bacteria</taxon>
        <taxon>Pseudomonadati</taxon>
        <taxon>Bacteroidota</taxon>
        <taxon>Cytophagia</taxon>
        <taxon>Cytophagales</taxon>
        <taxon>Roseivirgaceae</taxon>
        <taxon>Roseivirga</taxon>
    </lineage>
</organism>
<dbReference type="EMBL" id="MDGQ01000003">
    <property type="protein sequence ID" value="OEK06694.1"/>
    <property type="molecule type" value="Genomic_DNA"/>
</dbReference>
<comment type="catalytic activity">
    <reaction evidence="1">
        <text>ATP + protein L-histidine = ADP + protein N-phospho-L-histidine.</text>
        <dbReference type="EC" id="2.7.13.3"/>
    </reaction>
</comment>
<dbReference type="Proteomes" id="UP000095552">
    <property type="component" value="Unassembled WGS sequence"/>
</dbReference>
<dbReference type="InterPro" id="IPR005467">
    <property type="entry name" value="His_kinase_dom"/>
</dbReference>
<keyword evidence="6" id="KW-0067">ATP-binding</keyword>
<feature type="domain" description="Histidine kinase" evidence="9">
    <location>
        <begin position="228"/>
        <end position="445"/>
    </location>
</feature>
<keyword evidence="3" id="KW-0808">Transferase</keyword>
<evidence type="ECO:0000256" key="1">
    <source>
        <dbReference type="ARBA" id="ARBA00000085"/>
    </source>
</evidence>
<comment type="caution">
    <text evidence="10">The sequence shown here is derived from an EMBL/GenBank/DDBJ whole genome shotgun (WGS) entry which is preliminary data.</text>
</comment>
<dbReference type="OrthoDB" id="1931120at2"/>
<evidence type="ECO:0000259" key="9">
    <source>
        <dbReference type="PROSITE" id="PS50109"/>
    </source>
</evidence>
<keyword evidence="8" id="KW-0472">Membrane</keyword>
<evidence type="ECO:0000313" key="10">
    <source>
        <dbReference type="EMBL" id="OEK06694.1"/>
    </source>
</evidence>
<dbReference type="AlphaFoldDB" id="A0A1E5T5M7"/>
<name>A0A1E5T5M7_9BACT</name>
<gene>
    <name evidence="10" type="ORF">BFP71_03250</name>
</gene>
<evidence type="ECO:0000256" key="5">
    <source>
        <dbReference type="ARBA" id="ARBA00022777"/>
    </source>
</evidence>
<evidence type="ECO:0000256" key="8">
    <source>
        <dbReference type="SAM" id="Phobius"/>
    </source>
</evidence>
<reference evidence="10 11" key="1">
    <citation type="submission" date="2016-08" db="EMBL/GenBank/DDBJ databases">
        <title>Draft genome of Fabibacter sp. strain SK-8.</title>
        <authorList>
            <person name="Wong S.-K."/>
            <person name="Hamasaki K."/>
            <person name="Yoshizawa S."/>
        </authorList>
    </citation>
    <scope>NUCLEOTIDE SEQUENCE [LARGE SCALE GENOMIC DNA]</scope>
    <source>
        <strain evidence="10 11">SK-8</strain>
    </source>
</reference>
<evidence type="ECO:0000256" key="3">
    <source>
        <dbReference type="ARBA" id="ARBA00022679"/>
    </source>
</evidence>
<evidence type="ECO:0000256" key="4">
    <source>
        <dbReference type="ARBA" id="ARBA00022741"/>
    </source>
</evidence>
<evidence type="ECO:0000256" key="7">
    <source>
        <dbReference type="ARBA" id="ARBA00023012"/>
    </source>
</evidence>
<keyword evidence="11" id="KW-1185">Reference proteome</keyword>
<dbReference type="PRINTS" id="PR00344">
    <property type="entry name" value="BCTRLSENSOR"/>
</dbReference>
<accession>A0A1E5T5M7</accession>
<keyword evidence="8" id="KW-0812">Transmembrane</keyword>
<dbReference type="PROSITE" id="PS50109">
    <property type="entry name" value="HIS_KIN"/>
    <property type="match status" value="1"/>
</dbReference>
<feature type="transmembrane region" description="Helical" evidence="8">
    <location>
        <begin position="7"/>
        <end position="28"/>
    </location>
</feature>
<feature type="transmembrane region" description="Helical" evidence="8">
    <location>
        <begin position="34"/>
        <end position="55"/>
    </location>
</feature>
<dbReference type="RefSeq" id="WP_069834006.1">
    <property type="nucleotide sequence ID" value="NZ_MDGQ01000003.1"/>
</dbReference>
<dbReference type="SUPFAM" id="SSF55874">
    <property type="entry name" value="ATPase domain of HSP90 chaperone/DNA topoisomerase II/histidine kinase"/>
    <property type="match status" value="1"/>
</dbReference>
<dbReference type="InterPro" id="IPR003594">
    <property type="entry name" value="HATPase_dom"/>
</dbReference>
<dbReference type="SMART" id="SM00387">
    <property type="entry name" value="HATPase_c"/>
    <property type="match status" value="1"/>
</dbReference>
<dbReference type="PANTHER" id="PTHR43065:SF46">
    <property type="entry name" value="C4-DICARBOXYLATE TRANSPORT SENSOR PROTEIN DCTB"/>
    <property type="match status" value="1"/>
</dbReference>